<keyword evidence="2" id="KW-1185">Reference proteome</keyword>
<dbReference type="RefSeq" id="WP_061968163.1">
    <property type="nucleotide sequence ID" value="NZ_FMAV01000001.1"/>
</dbReference>
<dbReference type="PANTHER" id="PTHR46638:SF1">
    <property type="entry name" value="CORRINOID ADENOSYLTRANSFERASE"/>
    <property type="match status" value="1"/>
</dbReference>
<dbReference type="NCBIfam" id="TIGR00708">
    <property type="entry name" value="cobA"/>
    <property type="match status" value="1"/>
</dbReference>
<dbReference type="NCBIfam" id="NF004637">
    <property type="entry name" value="PRK05986.1"/>
    <property type="match status" value="1"/>
</dbReference>
<keyword evidence="1" id="KW-0808">Transferase</keyword>
<dbReference type="PIRSF" id="PIRSF015617">
    <property type="entry name" value="Adensltrnsf_CobA"/>
    <property type="match status" value="1"/>
</dbReference>
<comment type="caution">
    <text evidence="1">The sequence shown here is derived from an EMBL/GenBank/DDBJ whole genome shotgun (WGS) entry which is preliminary data.</text>
</comment>
<dbReference type="InterPro" id="IPR027417">
    <property type="entry name" value="P-loop_NTPase"/>
</dbReference>
<dbReference type="Pfam" id="PF02572">
    <property type="entry name" value="CobA_CobO_BtuR"/>
    <property type="match status" value="1"/>
</dbReference>
<gene>
    <name evidence="1" type="ORF">AS030_02855</name>
</gene>
<dbReference type="EMBL" id="LNQN01000001">
    <property type="protein sequence ID" value="KSU84504.1"/>
    <property type="molecule type" value="Genomic_DNA"/>
</dbReference>
<evidence type="ECO:0000313" key="1">
    <source>
        <dbReference type="EMBL" id="KSU84504.1"/>
    </source>
</evidence>
<proteinExistence type="predicted"/>
<dbReference type="GO" id="GO:0005524">
    <property type="term" value="F:ATP binding"/>
    <property type="evidence" value="ECO:0007669"/>
    <property type="project" value="InterPro"/>
</dbReference>
<name>A0A0V8JCC2_9BACL</name>
<dbReference type="SUPFAM" id="SSF52540">
    <property type="entry name" value="P-loop containing nucleoside triphosphate hydrolases"/>
    <property type="match status" value="1"/>
</dbReference>
<protein>
    <submittedName>
        <fullName evidence="1">Cob(I)yrinic acid a,c-diamide adenosyltransferase</fullName>
    </submittedName>
</protein>
<dbReference type="InterPro" id="IPR003724">
    <property type="entry name" value="CblAdoTrfase_CobA"/>
</dbReference>
<dbReference type="OrthoDB" id="9810309at2"/>
<sequence>MTQKGMILVYTGDGKGKTTAALGLAIRAAGRGKKVVMLQFIKSPFRTYGEKLMFDRIGIEMIQTGVGFTWTKTPEEHRTALKAAWQLAREKLSDEQYDMVILDEINNALAIDKFSVDDVLPFSEVVEALKNRPSGMHVVLTGRSARQEIKDQADLVTEMKPVKHYYDEGVGAIKGIEF</sequence>
<accession>A0A0V8JCC2</accession>
<dbReference type="GO" id="GO:0009236">
    <property type="term" value="P:cobalamin biosynthetic process"/>
    <property type="evidence" value="ECO:0007669"/>
    <property type="project" value="InterPro"/>
</dbReference>
<dbReference type="Gene3D" id="3.40.50.300">
    <property type="entry name" value="P-loop containing nucleotide triphosphate hydrolases"/>
    <property type="match status" value="1"/>
</dbReference>
<dbReference type="CDD" id="cd00561">
    <property type="entry name" value="CobA_ACA"/>
    <property type="match status" value="1"/>
</dbReference>
<evidence type="ECO:0000313" key="2">
    <source>
        <dbReference type="Proteomes" id="UP000054099"/>
    </source>
</evidence>
<dbReference type="Proteomes" id="UP000054099">
    <property type="component" value="Unassembled WGS sequence"/>
</dbReference>
<dbReference type="GO" id="GO:0008817">
    <property type="term" value="F:corrinoid adenosyltransferase activity"/>
    <property type="evidence" value="ECO:0007669"/>
    <property type="project" value="InterPro"/>
</dbReference>
<organism evidence="1 2">
    <name type="scientific">Fictibacillus enclensis</name>
    <dbReference type="NCBI Taxonomy" id="1017270"/>
    <lineage>
        <taxon>Bacteria</taxon>
        <taxon>Bacillati</taxon>
        <taxon>Bacillota</taxon>
        <taxon>Bacilli</taxon>
        <taxon>Bacillales</taxon>
        <taxon>Fictibacillaceae</taxon>
        <taxon>Fictibacillus</taxon>
    </lineage>
</organism>
<dbReference type="AlphaFoldDB" id="A0A0V8JCC2"/>
<reference evidence="1 2" key="1">
    <citation type="journal article" date="2014" name="Antonie Van Leeuwenhoek">
        <title>Fictibacillus enclensis sp. nov., isolated from marine sediment.</title>
        <authorList>
            <person name="Dastager S.G."/>
            <person name="Mawlankar R."/>
            <person name="Srinivasan K."/>
            <person name="Tang S.K."/>
            <person name="Lee J.C."/>
            <person name="Ramana V.V."/>
            <person name="Shouche Y.S."/>
        </authorList>
    </citation>
    <scope>NUCLEOTIDE SEQUENCE [LARGE SCALE GENOMIC DNA]</scope>
    <source>
        <strain evidence="1 2">NIO-1003</strain>
    </source>
</reference>
<dbReference type="PANTHER" id="PTHR46638">
    <property type="entry name" value="CORRINOID ADENOSYLTRANSFERASE"/>
    <property type="match status" value="1"/>
</dbReference>